<evidence type="ECO:0000256" key="6">
    <source>
        <dbReference type="ARBA" id="ARBA00022692"/>
    </source>
</evidence>
<reference evidence="13 14" key="1">
    <citation type="submission" date="2017-12" db="EMBL/GenBank/DDBJ databases">
        <title>Characterization of six clinical isolates of Enterochimera gen. nov., a novel genus of the Yersiniaciae family and the three species Enterochimera arupensis sp. nov., Enterochimera coloradensis sp. nov, and Enterochimera californica sp. nov.</title>
        <authorList>
            <person name="Rossi A."/>
            <person name="Fisher M."/>
        </authorList>
    </citation>
    <scope>NUCLEOTIDE SEQUENCE [LARGE SCALE GENOMIC DNA]</scope>
    <source>
        <strain evidence="14">2016-Iso4</strain>
    </source>
</reference>
<keyword evidence="4" id="KW-1003">Cell membrane</keyword>
<evidence type="ECO:0000313" key="14">
    <source>
        <dbReference type="Proteomes" id="UP000234503"/>
    </source>
</evidence>
<name>A0A2N5DUB5_9GAMM</name>
<organism evidence="13 14">
    <name type="scientific">Chimaeribacter coloradensis</name>
    <dbReference type="NCBI Taxonomy" id="2060068"/>
    <lineage>
        <taxon>Bacteria</taxon>
        <taxon>Pseudomonadati</taxon>
        <taxon>Pseudomonadota</taxon>
        <taxon>Gammaproteobacteria</taxon>
        <taxon>Enterobacterales</taxon>
        <taxon>Yersiniaceae</taxon>
        <taxon>Chimaeribacter</taxon>
    </lineage>
</organism>
<dbReference type="NCBIfam" id="TIGR01709">
    <property type="entry name" value="typeII_sec_gspL"/>
    <property type="match status" value="1"/>
</dbReference>
<dbReference type="PIRSF" id="PIRSF015761">
    <property type="entry name" value="Protein_L"/>
    <property type="match status" value="1"/>
</dbReference>
<evidence type="ECO:0000256" key="7">
    <source>
        <dbReference type="ARBA" id="ARBA00022927"/>
    </source>
</evidence>
<dbReference type="InterPro" id="IPR007812">
    <property type="entry name" value="T2SS_protein-GspL"/>
</dbReference>
<keyword evidence="7 10" id="KW-0653">Protein transport</keyword>
<feature type="domain" description="GspL cytoplasmic actin-ATPase-like" evidence="11">
    <location>
        <begin position="34"/>
        <end position="226"/>
    </location>
</feature>
<evidence type="ECO:0000256" key="8">
    <source>
        <dbReference type="ARBA" id="ARBA00022989"/>
    </source>
</evidence>
<dbReference type="AlphaFoldDB" id="A0A2N5DUB5"/>
<dbReference type="GO" id="GO:0015627">
    <property type="term" value="C:type II protein secretion system complex"/>
    <property type="evidence" value="ECO:0007669"/>
    <property type="project" value="InterPro"/>
</dbReference>
<sequence length="381" mass="43294">MQEKLIIRYLPNDMIEVSEADHADEKPVMLLPGLDSLHEVAAGSDKREVILLISPERLVFRAIALPEKSGKLTSERLSWLAEESLLGESDTLHWTVLQRDQALVHAVAIDGGWLRSLLSAFSAAGLHVTYAGPDGMYLPSVENSWTALRDRENWLLRLGPYQLTSLDDTWFSHLQEHWAPQRIVSYSPIEHKGLPIDYLPRQTPQQLLHAAGVTLPTLLHGDFRPRQPIKPASKTLRYAALASCLLAVFLMLLSKGLALWNLYQQSDALDQQTRALYQQHFPQDKRKSNYRFFFTQKISAVSPDVLTCLAQLQRYLAAYPDVQIQRIQYQQEQNVFDVQISGASAQTVQQFIQASEQTFHFTTDNMAKDENLVTLKSVYKK</sequence>
<comment type="function">
    <text evidence="10">Inner membrane component of the type II secretion system required for the energy-dependent secretion of extracellular factors such as proteases and toxins from the periplasm.</text>
</comment>
<dbReference type="InterPro" id="IPR024230">
    <property type="entry name" value="GspL_cyto_dom"/>
</dbReference>
<dbReference type="EMBL" id="PJZH01000031">
    <property type="protein sequence ID" value="PLR30379.1"/>
    <property type="molecule type" value="Genomic_DNA"/>
</dbReference>
<evidence type="ECO:0000259" key="11">
    <source>
        <dbReference type="Pfam" id="PF05134"/>
    </source>
</evidence>
<keyword evidence="3 10" id="KW-0813">Transport</keyword>
<comment type="subcellular location">
    <subcellularLocation>
        <location evidence="1">Cell inner membrane</location>
        <topology evidence="1">Single-pass membrane protein</topology>
    </subcellularLocation>
</comment>
<evidence type="ECO:0000256" key="2">
    <source>
        <dbReference type="ARBA" id="ARBA00005318"/>
    </source>
</evidence>
<dbReference type="Gene3D" id="3.30.420.380">
    <property type="match status" value="1"/>
</dbReference>
<dbReference type="CDD" id="cd24017">
    <property type="entry name" value="ASKHA_T2SSL_N"/>
    <property type="match status" value="1"/>
</dbReference>
<dbReference type="GO" id="GO:0015628">
    <property type="term" value="P:protein secretion by the type II secretion system"/>
    <property type="evidence" value="ECO:0007669"/>
    <property type="project" value="InterPro"/>
</dbReference>
<dbReference type="Pfam" id="PF12693">
    <property type="entry name" value="GspL_C"/>
    <property type="match status" value="1"/>
</dbReference>
<dbReference type="InterPro" id="IPR025691">
    <property type="entry name" value="GspL_pp_dom"/>
</dbReference>
<proteinExistence type="inferred from homology"/>
<dbReference type="Proteomes" id="UP000234503">
    <property type="component" value="Unassembled WGS sequence"/>
</dbReference>
<dbReference type="RefSeq" id="WP_101826659.1">
    <property type="nucleotide sequence ID" value="NZ_PJZH01000031.1"/>
</dbReference>
<dbReference type="OrthoDB" id="7011844at2"/>
<dbReference type="SUPFAM" id="SSF53067">
    <property type="entry name" value="Actin-like ATPase domain"/>
    <property type="match status" value="2"/>
</dbReference>
<keyword evidence="14" id="KW-1185">Reference proteome</keyword>
<evidence type="ECO:0000256" key="4">
    <source>
        <dbReference type="ARBA" id="ARBA00022475"/>
    </source>
</evidence>
<dbReference type="InterPro" id="IPR043129">
    <property type="entry name" value="ATPase_NBD"/>
</dbReference>
<protein>
    <recommendedName>
        <fullName evidence="10">Type II secretion system protein L</fullName>
        <shortName evidence="10">T2SS protein L</shortName>
    </recommendedName>
</protein>
<evidence type="ECO:0000256" key="10">
    <source>
        <dbReference type="PIRNR" id="PIRNR015761"/>
    </source>
</evidence>
<dbReference type="GO" id="GO:0005886">
    <property type="term" value="C:plasma membrane"/>
    <property type="evidence" value="ECO:0007669"/>
    <property type="project" value="UniProtKB-SubCell"/>
</dbReference>
<keyword evidence="6" id="KW-0812">Transmembrane</keyword>
<evidence type="ECO:0000256" key="3">
    <source>
        <dbReference type="ARBA" id="ARBA00022448"/>
    </source>
</evidence>
<evidence type="ECO:0000313" key="13">
    <source>
        <dbReference type="EMBL" id="PLR30379.1"/>
    </source>
</evidence>
<dbReference type="GO" id="GO:0009276">
    <property type="term" value="C:Gram-negative-bacterium-type cell wall"/>
    <property type="evidence" value="ECO:0007669"/>
    <property type="project" value="InterPro"/>
</dbReference>
<keyword evidence="9" id="KW-0472">Membrane</keyword>
<gene>
    <name evidence="13" type="primary">gspL</name>
    <name evidence="13" type="ORF">CYR32_18720</name>
</gene>
<evidence type="ECO:0000256" key="5">
    <source>
        <dbReference type="ARBA" id="ARBA00022519"/>
    </source>
</evidence>
<dbReference type="Pfam" id="PF05134">
    <property type="entry name" value="T2SSL"/>
    <property type="match status" value="1"/>
</dbReference>
<comment type="similarity">
    <text evidence="2 10">Belongs to the GSP L family.</text>
</comment>
<keyword evidence="8" id="KW-1133">Transmembrane helix</keyword>
<keyword evidence="5" id="KW-0997">Cell inner membrane</keyword>
<feature type="domain" description="GspL periplasmic" evidence="12">
    <location>
        <begin position="241"/>
        <end position="376"/>
    </location>
</feature>
<comment type="caution">
    <text evidence="13">The sequence shown here is derived from an EMBL/GenBank/DDBJ whole genome shotgun (WGS) entry which is preliminary data.</text>
</comment>
<evidence type="ECO:0000259" key="12">
    <source>
        <dbReference type="Pfam" id="PF12693"/>
    </source>
</evidence>
<dbReference type="Gene3D" id="3.30.420.370">
    <property type="match status" value="1"/>
</dbReference>
<evidence type="ECO:0000256" key="1">
    <source>
        <dbReference type="ARBA" id="ARBA00004377"/>
    </source>
</evidence>
<accession>A0A2N5DUB5</accession>
<dbReference type="Gene3D" id="3.30.1360.100">
    <property type="entry name" value="General secretion pathway protein M, EpsM"/>
    <property type="match status" value="1"/>
</dbReference>
<evidence type="ECO:0000256" key="9">
    <source>
        <dbReference type="ARBA" id="ARBA00023136"/>
    </source>
</evidence>